<dbReference type="GO" id="GO:0005886">
    <property type="term" value="C:plasma membrane"/>
    <property type="evidence" value="ECO:0007669"/>
    <property type="project" value="UniProtKB-SubCell"/>
</dbReference>
<evidence type="ECO:0000256" key="5">
    <source>
        <dbReference type="ARBA" id="ARBA00022443"/>
    </source>
</evidence>
<dbReference type="GO" id="GO:0005923">
    <property type="term" value="C:bicellular tight junction"/>
    <property type="evidence" value="ECO:0007669"/>
    <property type="project" value="UniProtKB-SubCell"/>
</dbReference>
<dbReference type="PRINTS" id="PR01600">
    <property type="entry name" value="ZONOCCLUDNS3"/>
</dbReference>
<gene>
    <name evidence="16" type="primary">Tjp3</name>
    <name evidence="16" type="ORF">RHICYA_R10691</name>
</gene>
<feature type="region of interest" description="Disordered" evidence="12">
    <location>
        <begin position="960"/>
        <end position="1059"/>
    </location>
</feature>
<evidence type="ECO:0000256" key="12">
    <source>
        <dbReference type="SAM" id="MobiDB-lite"/>
    </source>
</evidence>
<dbReference type="PROSITE" id="PS50106">
    <property type="entry name" value="PDZ"/>
    <property type="match status" value="3"/>
</dbReference>
<reference evidence="16 17" key="1">
    <citation type="submission" date="2019-09" db="EMBL/GenBank/DDBJ databases">
        <title>Bird 10,000 Genomes (B10K) Project - Family phase.</title>
        <authorList>
            <person name="Zhang G."/>
        </authorList>
    </citation>
    <scope>NUCLEOTIDE SEQUENCE [LARGE SCALE GENOMIC DNA]</scope>
    <source>
        <strain evidence="16">B10K-DU-002-35</strain>
        <tissue evidence="16">Muscle</tissue>
    </source>
</reference>
<feature type="compositionally biased region" description="Low complexity" evidence="12">
    <location>
        <begin position="246"/>
        <end position="258"/>
    </location>
</feature>
<comment type="similarity">
    <text evidence="3">Belongs to the MAGUK family.</text>
</comment>
<keyword evidence="17" id="KW-1185">Reference proteome</keyword>
<evidence type="ECO:0000259" key="13">
    <source>
        <dbReference type="PROSITE" id="PS50002"/>
    </source>
</evidence>
<dbReference type="Gene3D" id="2.30.42.10">
    <property type="match status" value="3"/>
</dbReference>
<feature type="non-terminal residue" evidence="16">
    <location>
        <position position="1"/>
    </location>
</feature>
<keyword evidence="4" id="KW-0796">Tight junction</keyword>
<name>A0A7L1NS59_RHICY</name>
<feature type="compositionally biased region" description="Basic residues" evidence="12">
    <location>
        <begin position="303"/>
        <end position="316"/>
    </location>
</feature>
<evidence type="ECO:0000259" key="15">
    <source>
        <dbReference type="PROSITE" id="PS50106"/>
    </source>
</evidence>
<dbReference type="PRINTS" id="PR01597">
    <property type="entry name" value="ZONOCCLUDNS"/>
</dbReference>
<keyword evidence="6" id="KW-1003">Cell membrane</keyword>
<dbReference type="PANTHER" id="PTHR13865">
    <property type="entry name" value="TIGHT JUNCTION PROTEIN"/>
    <property type="match status" value="1"/>
</dbReference>
<dbReference type="CDD" id="cd06728">
    <property type="entry name" value="PDZ2_ZO1-like_ds"/>
    <property type="match status" value="1"/>
</dbReference>
<evidence type="ECO:0000313" key="17">
    <source>
        <dbReference type="Proteomes" id="UP000565785"/>
    </source>
</evidence>
<keyword evidence="5 11" id="KW-0728">SH3 domain</keyword>
<evidence type="ECO:0000256" key="3">
    <source>
        <dbReference type="ARBA" id="ARBA00007014"/>
    </source>
</evidence>
<dbReference type="InterPro" id="IPR001452">
    <property type="entry name" value="SH3_domain"/>
</dbReference>
<dbReference type="InterPro" id="IPR036034">
    <property type="entry name" value="PDZ_sf"/>
</dbReference>
<comment type="caution">
    <text evidence="16">The sequence shown here is derived from an EMBL/GenBank/DDBJ whole genome shotgun (WGS) entry which is preliminary data.</text>
</comment>
<dbReference type="FunFam" id="2.30.42.10:FF:000013">
    <property type="entry name" value="Putative tight junction protein ZO-1"/>
    <property type="match status" value="1"/>
</dbReference>
<keyword evidence="7" id="KW-0597">Phosphoprotein</keyword>
<dbReference type="FunFam" id="3.40.50.300:FF:000110">
    <property type="entry name" value="tight junction protein ZO-1 isoform X1"/>
    <property type="match status" value="1"/>
</dbReference>
<dbReference type="InterPro" id="IPR027417">
    <property type="entry name" value="P-loop_NTPase"/>
</dbReference>
<evidence type="ECO:0000256" key="9">
    <source>
        <dbReference type="ARBA" id="ARBA00022949"/>
    </source>
</evidence>
<feature type="domain" description="PDZ" evidence="15">
    <location>
        <begin position="154"/>
        <end position="241"/>
    </location>
</feature>
<feature type="region of interest" description="Disordered" evidence="12">
    <location>
        <begin position="15"/>
        <end position="125"/>
    </location>
</feature>
<dbReference type="AlphaFoldDB" id="A0A7L1NS59"/>
<feature type="compositionally biased region" description="Low complexity" evidence="12">
    <location>
        <begin position="102"/>
        <end position="125"/>
    </location>
</feature>
<dbReference type="CDD" id="cd06729">
    <property type="entry name" value="PDZ3_ZO1-like_domain"/>
    <property type="match status" value="1"/>
</dbReference>
<dbReference type="InterPro" id="IPR008144">
    <property type="entry name" value="Guanylate_kin-like_dom"/>
</dbReference>
<dbReference type="SMART" id="SM00072">
    <property type="entry name" value="GuKc"/>
    <property type="match status" value="1"/>
</dbReference>
<evidence type="ECO:0000256" key="1">
    <source>
        <dbReference type="ARBA" id="ARBA00004413"/>
    </source>
</evidence>
<dbReference type="Gene3D" id="3.40.50.300">
    <property type="entry name" value="P-loop containing nucleotide triphosphate hydrolases"/>
    <property type="match status" value="1"/>
</dbReference>
<dbReference type="SUPFAM" id="SSF50156">
    <property type="entry name" value="PDZ domain-like"/>
    <property type="match status" value="3"/>
</dbReference>
<feature type="domain" description="SH3" evidence="13">
    <location>
        <begin position="650"/>
        <end position="718"/>
    </location>
</feature>
<dbReference type="Pfam" id="PF07653">
    <property type="entry name" value="SH3_2"/>
    <property type="match status" value="1"/>
</dbReference>
<dbReference type="InterPro" id="IPR001478">
    <property type="entry name" value="PDZ"/>
</dbReference>
<dbReference type="SMART" id="SM00326">
    <property type="entry name" value="SH3"/>
    <property type="match status" value="1"/>
</dbReference>
<feature type="compositionally biased region" description="Basic and acidic residues" evidence="12">
    <location>
        <begin position="290"/>
        <end position="302"/>
    </location>
</feature>
<dbReference type="GO" id="GO:1905605">
    <property type="term" value="P:positive regulation of blood-brain barrier permeability"/>
    <property type="evidence" value="ECO:0007669"/>
    <property type="project" value="TreeGrafter"/>
</dbReference>
<dbReference type="GO" id="GO:0050839">
    <property type="term" value="F:cell adhesion molecule binding"/>
    <property type="evidence" value="ECO:0007669"/>
    <property type="project" value="TreeGrafter"/>
</dbReference>
<dbReference type="SMART" id="SM00228">
    <property type="entry name" value="PDZ"/>
    <property type="match status" value="3"/>
</dbReference>
<evidence type="ECO:0000256" key="8">
    <source>
        <dbReference type="ARBA" id="ARBA00022737"/>
    </source>
</evidence>
<protein>
    <submittedName>
        <fullName evidence="16">ZO3 protein</fullName>
    </submittedName>
</protein>
<feature type="domain" description="PDZ" evidence="15">
    <location>
        <begin position="567"/>
        <end position="621"/>
    </location>
</feature>
<dbReference type="GO" id="GO:0045216">
    <property type="term" value="P:cell-cell junction organization"/>
    <property type="evidence" value="ECO:0007669"/>
    <property type="project" value="TreeGrafter"/>
</dbReference>
<evidence type="ECO:0000256" key="2">
    <source>
        <dbReference type="ARBA" id="ARBA00004435"/>
    </source>
</evidence>
<dbReference type="OrthoDB" id="418634at2759"/>
<dbReference type="SUPFAM" id="SSF52540">
    <property type="entry name" value="P-loop containing nucleoside triphosphate hydrolases"/>
    <property type="match status" value="1"/>
</dbReference>
<feature type="region of interest" description="Disordered" evidence="12">
    <location>
        <begin position="240"/>
        <end position="350"/>
    </location>
</feature>
<dbReference type="GO" id="GO:0098609">
    <property type="term" value="P:cell-cell adhesion"/>
    <property type="evidence" value="ECO:0007669"/>
    <property type="project" value="TreeGrafter"/>
</dbReference>
<proteinExistence type="inferred from homology"/>
<dbReference type="GO" id="GO:0090557">
    <property type="term" value="P:establishment of endothelial intestinal barrier"/>
    <property type="evidence" value="ECO:0007669"/>
    <property type="project" value="TreeGrafter"/>
</dbReference>
<keyword evidence="9" id="KW-0965">Cell junction</keyword>
<evidence type="ECO:0000256" key="6">
    <source>
        <dbReference type="ARBA" id="ARBA00022475"/>
    </source>
</evidence>
<accession>A0A7L1NS59</accession>
<dbReference type="CDD" id="cd12028">
    <property type="entry name" value="SH3_ZO-3"/>
    <property type="match status" value="1"/>
</dbReference>
<dbReference type="Pfam" id="PF00595">
    <property type="entry name" value="PDZ"/>
    <property type="match status" value="3"/>
</dbReference>
<feature type="compositionally biased region" description="Basic and acidic residues" evidence="12">
    <location>
        <begin position="1021"/>
        <end position="1044"/>
    </location>
</feature>
<dbReference type="Gene3D" id="2.30.30.40">
    <property type="entry name" value="SH3 Domains"/>
    <property type="match status" value="1"/>
</dbReference>
<dbReference type="CDD" id="cd06727">
    <property type="entry name" value="PDZ1_ZO1-like"/>
    <property type="match status" value="1"/>
</dbReference>
<evidence type="ECO:0000259" key="14">
    <source>
        <dbReference type="PROSITE" id="PS50052"/>
    </source>
</evidence>
<dbReference type="SUPFAM" id="SSF50044">
    <property type="entry name" value="SH3-domain"/>
    <property type="match status" value="1"/>
</dbReference>
<organism evidence="16 17">
    <name type="scientific">Rhinopomastus cyanomelas</name>
    <name type="common">Common scimitarbill</name>
    <dbReference type="NCBI Taxonomy" id="113115"/>
    <lineage>
        <taxon>Eukaryota</taxon>
        <taxon>Metazoa</taxon>
        <taxon>Chordata</taxon>
        <taxon>Craniata</taxon>
        <taxon>Vertebrata</taxon>
        <taxon>Euteleostomi</taxon>
        <taxon>Archelosauria</taxon>
        <taxon>Archosauria</taxon>
        <taxon>Dinosauria</taxon>
        <taxon>Saurischia</taxon>
        <taxon>Theropoda</taxon>
        <taxon>Coelurosauria</taxon>
        <taxon>Aves</taxon>
        <taxon>Neognathae</taxon>
        <taxon>Neoaves</taxon>
        <taxon>Telluraves</taxon>
        <taxon>Coraciimorphae</taxon>
        <taxon>Bucerotiformes</taxon>
        <taxon>Rhinopomastidae</taxon>
        <taxon>Rhinopomastus</taxon>
    </lineage>
</organism>
<evidence type="ECO:0000256" key="11">
    <source>
        <dbReference type="PROSITE-ProRule" id="PRU00192"/>
    </source>
</evidence>
<feature type="compositionally biased region" description="Acidic residues" evidence="12">
    <location>
        <begin position="970"/>
        <end position="982"/>
    </location>
</feature>
<feature type="compositionally biased region" description="Polar residues" evidence="12">
    <location>
        <begin position="22"/>
        <end position="34"/>
    </location>
</feature>
<feature type="domain" description="Guanylate kinase-like" evidence="14">
    <location>
        <begin position="825"/>
        <end position="925"/>
    </location>
</feature>
<dbReference type="PROSITE" id="PS50052">
    <property type="entry name" value="GUANYLATE_KINASE_2"/>
    <property type="match status" value="1"/>
</dbReference>
<feature type="compositionally biased region" description="Basic and acidic residues" evidence="12">
    <location>
        <begin position="504"/>
        <end position="513"/>
    </location>
</feature>
<evidence type="ECO:0000256" key="10">
    <source>
        <dbReference type="ARBA" id="ARBA00023136"/>
    </source>
</evidence>
<dbReference type="InterPro" id="IPR005417">
    <property type="entry name" value="ZO"/>
</dbReference>
<evidence type="ECO:0000256" key="7">
    <source>
        <dbReference type="ARBA" id="ARBA00022553"/>
    </source>
</evidence>
<dbReference type="Pfam" id="PF00625">
    <property type="entry name" value="Guanylate_kin"/>
    <property type="match status" value="1"/>
</dbReference>
<feature type="non-terminal residue" evidence="16">
    <location>
        <position position="1059"/>
    </location>
</feature>
<feature type="compositionally biased region" description="Polar residues" evidence="12">
    <location>
        <begin position="1008"/>
        <end position="1020"/>
    </location>
</feature>
<keyword evidence="8" id="KW-0677">Repeat</keyword>
<feature type="domain" description="PDZ" evidence="15">
    <location>
        <begin position="374"/>
        <end position="451"/>
    </location>
</feature>
<dbReference type="InterPro" id="IPR036028">
    <property type="entry name" value="SH3-like_dom_sf"/>
</dbReference>
<feature type="region of interest" description="Disordered" evidence="12">
    <location>
        <begin position="459"/>
        <end position="522"/>
    </location>
</feature>
<sequence length="1059" mass="115219">PGWRLVAGNCSRTWTPCEVPPSGSQLVPGQQQQPHRGARGGSRGVELVSITAGQSSAGEPVPRQRPAHEGLRAAPSGDTSATSPGALLLPGRIGGSPEVGLRKGPAAAKRSRSRSVSPATGQDLPCPAAAAVPCPRLRWQEVTMEEMLIWEQHTVTLNKDPQRGFGFAVSGGQDRPNRTTGDTAVVVSDVVAGGPAMGRLQGKDHIVMVNGLSMENVSSSFAIQTLKTCGKVANITLKRPRRVHLPASKSSPGSPAAPRRYDSDEDGAGPALHRSQDDLDHSQGYDGDSSSERSSGHHDECRHHKPVARSRSRRRSHDGSHWKQSPACGSDRRGHSRHRSANGFSHDGGTTGLALVSGFKRLPRREVPMKPITSVLVKQKQNEEYGLKLGSQLFIKRIVENGLAARGGSLQEGDLILKINGVASEDMSLADTQQLIERTEGKLTLLVLRDHQQFLVNITDAEDSHSDSSRMDDISDIDSELSPPPSPEASPRAPTAAGASSPPEWRRSSRDPAADVATDDAQGPDLLKAVESDGYPSAQARPTAQSAHKAGCVADSRVVCFVKAKSVGLRLAGGNDAGIFVSSVQEGSPAASQGVREGDQILQVNSTSFRNLTREEAVECLVSLPLGEEVTLWTQHRQDVYRKMISSNVGDSFYIRTHFDFEKDTPSGLSFVRGDVFHVLDTMYRGRLGSWLAVRMGRDLQEQDKGIIPNRSRAEQIASLEPALKAASSANPSGARAEFWKLRGLRGAKKMLRKSREDLSVLTKQGRYPPYERVVLKEASFKRPVVILGPVADVAMQRLSTELPELFEIAPSVPRDGASSKVIKLDSVRQIAEKDKHALLDITPAAVERLNYVQYYPVVVFCEPESRQGIKAMRQWLAPGSRRSSRRLYAQASKMKKYCSHLFTATVSLSSGGSSWYEAIKDIIRTQQGRPIWTAAEQTDVALEDSLDLLNPPSAVTSGYLTCDSQANSDYDDTDGEAEDGYEQPRLAHSPEPAQVSPSHSLRKQATDAPQSQPRQGQWSQHHDSIREYEHDAVRKKFTRARDDSDQDEGYEWGPATEV</sequence>
<dbReference type="Proteomes" id="UP000565785">
    <property type="component" value="Unassembled WGS sequence"/>
</dbReference>
<feature type="compositionally biased region" description="Basic and acidic residues" evidence="12">
    <location>
        <begin position="462"/>
        <end position="473"/>
    </location>
</feature>
<dbReference type="FunFam" id="2.30.42.10:FF:000075">
    <property type="entry name" value="Tight junction protein ZO-2 isoform 2"/>
    <property type="match status" value="1"/>
</dbReference>
<evidence type="ECO:0000313" key="16">
    <source>
        <dbReference type="EMBL" id="NXO02449.1"/>
    </source>
</evidence>
<dbReference type="InterPro" id="IPR008145">
    <property type="entry name" value="GK/Ca_channel_bsu"/>
</dbReference>
<dbReference type="EMBL" id="VXBP01008536">
    <property type="protein sequence ID" value="NXO02449.1"/>
    <property type="molecule type" value="Genomic_DNA"/>
</dbReference>
<feature type="compositionally biased region" description="Polar residues" evidence="12">
    <location>
        <begin position="960"/>
        <end position="969"/>
    </location>
</feature>
<evidence type="ECO:0000256" key="4">
    <source>
        <dbReference type="ARBA" id="ARBA00022427"/>
    </source>
</evidence>
<keyword evidence="10" id="KW-0472">Membrane</keyword>
<dbReference type="GO" id="GO:0150105">
    <property type="term" value="P:protein localization to cell-cell junction"/>
    <property type="evidence" value="ECO:0007669"/>
    <property type="project" value="TreeGrafter"/>
</dbReference>
<comment type="subcellular location">
    <subcellularLocation>
        <location evidence="2">Cell junction</location>
        <location evidence="2">Tight junction</location>
    </subcellularLocation>
    <subcellularLocation>
        <location evidence="1">Cell membrane</location>
        <topology evidence="1">Peripheral membrane protein</topology>
        <orientation evidence="1">Cytoplasmic side</orientation>
    </subcellularLocation>
</comment>
<feature type="compositionally biased region" description="Basic and acidic residues" evidence="12">
    <location>
        <begin position="274"/>
        <end position="283"/>
    </location>
</feature>
<dbReference type="PROSITE" id="PS50002">
    <property type="entry name" value="SH3"/>
    <property type="match status" value="1"/>
</dbReference>
<dbReference type="PANTHER" id="PTHR13865:SF11">
    <property type="entry name" value="TIGHT JUNCTION PROTEIN ZO-3"/>
    <property type="match status" value="1"/>
</dbReference>
<dbReference type="InterPro" id="IPR005420">
    <property type="entry name" value="ZO-3"/>
</dbReference>